<organism evidence="1 2">
    <name type="scientific">Flavobacterium shii</name>
    <dbReference type="NCBI Taxonomy" id="2987687"/>
    <lineage>
        <taxon>Bacteria</taxon>
        <taxon>Pseudomonadati</taxon>
        <taxon>Bacteroidota</taxon>
        <taxon>Flavobacteriia</taxon>
        <taxon>Flavobacteriales</taxon>
        <taxon>Flavobacteriaceae</taxon>
        <taxon>Flavobacterium</taxon>
    </lineage>
</organism>
<comment type="caution">
    <text evidence="1">The sequence shown here is derived from an EMBL/GenBank/DDBJ whole genome shotgun (WGS) entry which is preliminary data.</text>
</comment>
<evidence type="ECO:0000313" key="1">
    <source>
        <dbReference type="EMBL" id="MCV9928091.1"/>
    </source>
</evidence>
<dbReference type="AlphaFoldDB" id="A0A9X3BYL7"/>
<dbReference type="RefSeq" id="WP_264206217.1">
    <property type="nucleotide sequence ID" value="NZ_JAOZEW010000010.1"/>
</dbReference>
<dbReference type="EMBL" id="JAOZEW010000010">
    <property type="protein sequence ID" value="MCV9928091.1"/>
    <property type="molecule type" value="Genomic_DNA"/>
</dbReference>
<protein>
    <submittedName>
        <fullName evidence="1">DUF5958 family protein</fullName>
    </submittedName>
</protein>
<keyword evidence="2" id="KW-1185">Reference proteome</keyword>
<reference evidence="1" key="1">
    <citation type="submission" date="2022-10" db="EMBL/GenBank/DDBJ databases">
        <title>Two novel species of Flavobacterium.</title>
        <authorList>
            <person name="Liu Q."/>
            <person name="Xin Y.-H."/>
        </authorList>
    </citation>
    <scope>NUCLEOTIDE SEQUENCE</scope>
    <source>
        <strain evidence="1">LS1R49</strain>
    </source>
</reference>
<accession>A0A9X3BYL7</accession>
<name>A0A9X3BYL7_9FLAO</name>
<dbReference type="Proteomes" id="UP001151079">
    <property type="component" value="Unassembled WGS sequence"/>
</dbReference>
<sequence length="140" mass="16694">MLDHIQEVLQKEDKNIKLLTEEDIMINKFAQEKINLEQILGWFDNFETQIQRKIIRWTSHCLVQSHPNEETSHKAIELIPLKSHKNLKIALDKIELLPDDEIKKTFITLISIFKASDTERRNTFCKNDCNHDWHNLENFN</sequence>
<gene>
    <name evidence="1" type="ORF">OIU83_10530</name>
</gene>
<proteinExistence type="predicted"/>
<evidence type="ECO:0000313" key="2">
    <source>
        <dbReference type="Proteomes" id="UP001151079"/>
    </source>
</evidence>
<dbReference type="Pfam" id="PF19383">
    <property type="entry name" value="DUF5958"/>
    <property type="match status" value="1"/>
</dbReference>
<dbReference type="InterPro" id="IPR046002">
    <property type="entry name" value="DUF5958"/>
</dbReference>